<feature type="compositionally biased region" description="Low complexity" evidence="3">
    <location>
        <begin position="36"/>
        <end position="49"/>
    </location>
</feature>
<organism evidence="4 5">
    <name type="scientific">Ambrosiozyma monospora</name>
    <name type="common">Yeast</name>
    <name type="synonym">Endomycopsis monosporus</name>
    <dbReference type="NCBI Taxonomy" id="43982"/>
    <lineage>
        <taxon>Eukaryota</taxon>
        <taxon>Fungi</taxon>
        <taxon>Dikarya</taxon>
        <taxon>Ascomycota</taxon>
        <taxon>Saccharomycotina</taxon>
        <taxon>Pichiomycetes</taxon>
        <taxon>Pichiales</taxon>
        <taxon>Pichiaceae</taxon>
        <taxon>Ambrosiozyma</taxon>
    </lineage>
</organism>
<comment type="caution">
    <text evidence="4">The sequence shown here is derived from an EMBL/GenBank/DDBJ whole genome shotgun (WGS) entry which is preliminary data.</text>
</comment>
<evidence type="ECO:0000256" key="3">
    <source>
        <dbReference type="SAM" id="MobiDB-lite"/>
    </source>
</evidence>
<name>A0A9W6YZT3_AMBMO</name>
<evidence type="ECO:0000313" key="4">
    <source>
        <dbReference type="EMBL" id="GMG30412.1"/>
    </source>
</evidence>
<sequence>MFAPTAKREKSSFSETQPPSSPPLPQPQPPRKRRTNANATKKNPTNRTTEGPSKSKFKPAVDIERELEFLKSKILEMEVIMKQQNDSHVNCPNRHVETTRPQSILDIKLESLKTNLIGKKPGRVSYYGAFMGISSCASNLSVKTLFVFTSFFDKERNAYKLEHGKPPYIPALINATVDKDEFIKRVELELLPIVEVLSQRSLYFGSRLNDLLYNGFVDMPHVSELFSTFFKHDHLVTHYTFQPPSNISEYSDLSMILAIVLLTFSFCDTDPTLPQSLFLSQESRSSILKLCTDALSLSRFQRKTSYSGLLTLIFLKDYFIVYSALGADSMDRSKSLMIIQLIMDLGFRTGIHRDPTSIKNILYRKDSKLSKYELPALNLKTLWAYLKQLDASSSVYSGTPFRVNDTFSDTQMSPFVGCDVDAAFTNLQREASALVNSVQPISLRDVLLLRKKCIDLNGTLASFKNLITPRDTPVPRSKLTVIAHQVNLKLKIYGLLEVLESYLLNVLTDEKKYPASQLTVENREYLKNLSRRTELNFTQLNITLWKFWKELCNGTTVFANDNDNDNGFYTMYFKHNLLYSLHHSIRMFALGICYHMMVSVTPLFKNELPVYYRESADTAEHELEMRSLDYFDIGETEACLIQDISLDGDYYTRTHDMNSNNGTTGGGPNPELNLFSCPKQLCAFFCEIHQAACKDPIFSGNYGYFCLLKLLSIFACFTSSMITFHDSNRSDATGKPWKEVLKSTKEKIEEKMKVGLVDLGFSLEDNNESIRNWLNSVFDEETYISIFGDAFDNLDDNSNWFNDVRLPMIKELQY</sequence>
<evidence type="ECO:0000256" key="1">
    <source>
        <dbReference type="ARBA" id="ARBA00004123"/>
    </source>
</evidence>
<feature type="compositionally biased region" description="Pro residues" evidence="3">
    <location>
        <begin position="19"/>
        <end position="29"/>
    </location>
</feature>
<dbReference type="CDD" id="cd12148">
    <property type="entry name" value="fungal_TF_MHR"/>
    <property type="match status" value="1"/>
</dbReference>
<proteinExistence type="predicted"/>
<feature type="region of interest" description="Disordered" evidence="3">
    <location>
        <begin position="1"/>
        <end position="58"/>
    </location>
</feature>
<dbReference type="Proteomes" id="UP001165063">
    <property type="component" value="Unassembled WGS sequence"/>
</dbReference>
<comment type="subcellular location">
    <subcellularLocation>
        <location evidence="1">Nucleus</location>
    </subcellularLocation>
</comment>
<dbReference type="InterPro" id="IPR050613">
    <property type="entry name" value="Sec_Metabolite_Reg"/>
</dbReference>
<protein>
    <submittedName>
        <fullName evidence="4">Unnamed protein product</fullName>
    </submittedName>
</protein>
<keyword evidence="5" id="KW-1185">Reference proteome</keyword>
<keyword evidence="2" id="KW-0539">Nucleus</keyword>
<dbReference type="AlphaFoldDB" id="A0A9W6YZT3"/>
<feature type="compositionally biased region" description="Basic and acidic residues" evidence="3">
    <location>
        <begin position="1"/>
        <end position="12"/>
    </location>
</feature>
<accession>A0A9W6YZT3</accession>
<reference evidence="4" key="1">
    <citation type="submission" date="2023-04" db="EMBL/GenBank/DDBJ databases">
        <title>Ambrosiozyma monospora NBRC 1965.</title>
        <authorList>
            <person name="Ichikawa N."/>
            <person name="Sato H."/>
            <person name="Tonouchi N."/>
        </authorList>
    </citation>
    <scope>NUCLEOTIDE SEQUENCE</scope>
    <source>
        <strain evidence="4">NBRC 1965</strain>
    </source>
</reference>
<dbReference type="PANTHER" id="PTHR31001">
    <property type="entry name" value="UNCHARACTERIZED TRANSCRIPTIONAL REGULATORY PROTEIN"/>
    <property type="match status" value="1"/>
</dbReference>
<dbReference type="OrthoDB" id="3986994at2759"/>
<dbReference type="GO" id="GO:0005634">
    <property type="term" value="C:nucleus"/>
    <property type="evidence" value="ECO:0007669"/>
    <property type="project" value="UniProtKB-SubCell"/>
</dbReference>
<gene>
    <name evidence="4" type="ORF">Amon01_000385400</name>
</gene>
<dbReference type="EMBL" id="BSXU01001729">
    <property type="protein sequence ID" value="GMG30412.1"/>
    <property type="molecule type" value="Genomic_DNA"/>
</dbReference>
<evidence type="ECO:0000313" key="5">
    <source>
        <dbReference type="Proteomes" id="UP001165063"/>
    </source>
</evidence>
<evidence type="ECO:0000256" key="2">
    <source>
        <dbReference type="ARBA" id="ARBA00023242"/>
    </source>
</evidence>